<dbReference type="STRING" id="98765.A0A2R6RVR4"/>
<dbReference type="InterPro" id="IPR011992">
    <property type="entry name" value="EF-hand-dom_pair"/>
</dbReference>
<organism evidence="3 4">
    <name type="scientific">Hermanssonia centrifuga</name>
    <dbReference type="NCBI Taxonomy" id="98765"/>
    <lineage>
        <taxon>Eukaryota</taxon>
        <taxon>Fungi</taxon>
        <taxon>Dikarya</taxon>
        <taxon>Basidiomycota</taxon>
        <taxon>Agaricomycotina</taxon>
        <taxon>Agaricomycetes</taxon>
        <taxon>Polyporales</taxon>
        <taxon>Meruliaceae</taxon>
        <taxon>Hermanssonia</taxon>
    </lineage>
</organism>
<dbReference type="InterPro" id="IPR056884">
    <property type="entry name" value="NPHP3-like_N"/>
</dbReference>
<protein>
    <recommendedName>
        <fullName evidence="2">EF-hand domain-containing protein</fullName>
    </recommendedName>
</protein>
<dbReference type="EMBL" id="MLYV02000154">
    <property type="protein sequence ID" value="PSS34109.1"/>
    <property type="molecule type" value="Genomic_DNA"/>
</dbReference>
<dbReference type="PROSITE" id="PS50222">
    <property type="entry name" value="EF_HAND_2"/>
    <property type="match status" value="1"/>
</dbReference>
<accession>A0A2R6RVR4</accession>
<evidence type="ECO:0000313" key="3">
    <source>
        <dbReference type="EMBL" id="PSS34109.1"/>
    </source>
</evidence>
<dbReference type="InterPro" id="IPR002048">
    <property type="entry name" value="EF_hand_dom"/>
</dbReference>
<dbReference type="PANTHER" id="PTHR10039:SF17">
    <property type="entry name" value="FUNGAL STAND N-TERMINAL GOODBYE DOMAIN-CONTAINING PROTEIN-RELATED"/>
    <property type="match status" value="1"/>
</dbReference>
<dbReference type="PANTHER" id="PTHR10039">
    <property type="entry name" value="AMELOGENIN"/>
    <property type="match status" value="1"/>
</dbReference>
<evidence type="ECO:0000313" key="4">
    <source>
        <dbReference type="Proteomes" id="UP000186601"/>
    </source>
</evidence>
<comment type="caution">
    <text evidence="3">The sequence shown here is derived from an EMBL/GenBank/DDBJ whole genome shotgun (WGS) entry which is preliminary data.</text>
</comment>
<evidence type="ECO:0000259" key="2">
    <source>
        <dbReference type="PROSITE" id="PS50222"/>
    </source>
</evidence>
<name>A0A2R6RVR4_9APHY</name>
<dbReference type="OrthoDB" id="7464126at2759"/>
<dbReference type="GO" id="GO:0005509">
    <property type="term" value="F:calcium ion binding"/>
    <property type="evidence" value="ECO:0007669"/>
    <property type="project" value="InterPro"/>
</dbReference>
<reference evidence="3 4" key="1">
    <citation type="submission" date="2018-02" db="EMBL/GenBank/DDBJ databases">
        <title>Genome sequence of the basidiomycete white-rot fungus Phlebia centrifuga.</title>
        <authorList>
            <person name="Granchi Z."/>
            <person name="Peng M."/>
            <person name="de Vries R.P."/>
            <person name="Hilden K."/>
            <person name="Makela M.R."/>
            <person name="Grigoriev I."/>
            <person name="Riley R."/>
        </authorList>
    </citation>
    <scope>NUCLEOTIDE SEQUENCE [LARGE SCALE GENOMIC DNA]</scope>
    <source>
        <strain evidence="3 4">FBCC195</strain>
    </source>
</reference>
<dbReference type="SUPFAM" id="SSF47473">
    <property type="entry name" value="EF-hand"/>
    <property type="match status" value="1"/>
</dbReference>
<keyword evidence="4" id="KW-1185">Reference proteome</keyword>
<dbReference type="Pfam" id="PF24883">
    <property type="entry name" value="NPHP3_N"/>
    <property type="match status" value="1"/>
</dbReference>
<evidence type="ECO:0000256" key="1">
    <source>
        <dbReference type="ARBA" id="ARBA00022737"/>
    </source>
</evidence>
<proteinExistence type="predicted"/>
<dbReference type="Gene3D" id="1.10.238.10">
    <property type="entry name" value="EF-hand"/>
    <property type="match status" value="1"/>
</dbReference>
<gene>
    <name evidence="3" type="ORF">PHLCEN_2v1850</name>
</gene>
<dbReference type="Proteomes" id="UP000186601">
    <property type="component" value="Unassembled WGS sequence"/>
</dbReference>
<dbReference type="AlphaFoldDB" id="A0A2R6RVR4"/>
<keyword evidence="1" id="KW-0677">Repeat</keyword>
<feature type="domain" description="EF-hand" evidence="2">
    <location>
        <begin position="732"/>
        <end position="767"/>
    </location>
</feature>
<sequence>MSAPPQWSLTAFDTALEAHIKSLTKHEKRLIEGSQPDFETISHNIALMDTRHKRSHTYRFLYSMKDIYRHFNKFSDFLKDALSAAPFYVGLIFRSITYIMQLAETFVQYFGQISTNLEVISQALASFETYDKVLFTKWTRVKQALVNIYSSIFQYFTQTIRVFKRPNGESRCPLEIAWRTIILPDKSLDEIMQHFQQYKKNLNGEVKVAEQRRQRILDFTRTLGQFEYKARYEQLQETPRMQPGAWLFELPQFDSWLNGSNGQTVKLVWCYGTGHSNVIKHLDNISNSNGQMITYAYFFCGKDDKREQTALTIMRCILLQLIHRLYNLDPSWLADVILQSDTIPQLLNRADVRDYIIRIAPLLGKIFIVVDGLNQLSPDAMKEVASDLCNLIHGAGNLRVIVFTRDHQYIRNAFEPCYSYNAGITGRIACTRYSAPEVKRFIKLELMRRKFQSDDIRQHVEDGVEIYAEGIYLKAKLAIDDICHERPGDFAPLRKLRHLSYNGRVGMYHKSMAYINGLDEERSARAGAVLDWVCLAACPLTPEELAHAIAVGEMMSSDVWLPELVPDADKLLNDCAGLCVQRRGKVVIADSSVADFITTALSNKDVERERHYKLFQRCLQYQKLHAQMDPPNGVTRGCLSSYVYWHSFHHCHRAGLVIEAGLDVHDADSLYHGPYQNCVHNAAQRLPELPIKASDAPILPSGGRLQRLLQLAPLLTTARPVSQEQSEDRNESQDEYAYRWFLALDVDFSGTIDFSELSGVLGLDPANDKDMLGAGSRSDSRPLIVPATTLLEADTVKALMSRFADAHHDYLNLLQFTGLIQFSMKYIIQFRRIDSINRGLIAGAEFLQTIKEQGFSIETSVGKLEYMAVGLDSFVRSFVELHEIRDMYPVRDGDTSTVPLQPDQLMRICVTAKILPLWDTSILPHTAAGVQVEHRITTARVNQDPEHYAALHMIPGHLDVAVGAPSPPDKEHYRIMSPSYPDERAGAPSLVRVPDSPPDLHREHQRIISPSYHDFTVSAPSPPDKEHYRIMSPSYADERAGAPSLVRVPDSPPDLHRERQRIISPSYHDFTVSAPSPPDKEHYRIMSPFYPDVRVDAPSLVLGFSSNFLQGRPPHHP</sequence>